<dbReference type="InterPro" id="IPR016181">
    <property type="entry name" value="Acyl_CoA_acyltransferase"/>
</dbReference>
<dbReference type="PANTHER" id="PTHR43415">
    <property type="entry name" value="SPERMIDINE N(1)-ACETYLTRANSFERASE"/>
    <property type="match status" value="1"/>
</dbReference>
<dbReference type="Gene3D" id="3.40.630.30">
    <property type="match status" value="1"/>
</dbReference>
<accession>A0A4Q2UT29</accession>
<keyword evidence="2" id="KW-0808">Transferase</keyword>
<reference evidence="2 3" key="1">
    <citation type="submission" date="2019-01" db="EMBL/GenBank/DDBJ databases">
        <title>Spirosoma flava sp. nov., a propanil-degrading bacterium isolated from herbicide-contaminated soil.</title>
        <authorList>
            <person name="Zhang L."/>
            <person name="Jiang J.-D."/>
        </authorList>
    </citation>
    <scope>NUCLEOTIDE SEQUENCE [LARGE SCALE GENOMIC DNA]</scope>
    <source>
        <strain evidence="2 3">TY50</strain>
    </source>
</reference>
<keyword evidence="3" id="KW-1185">Reference proteome</keyword>
<dbReference type="GO" id="GO:0016747">
    <property type="term" value="F:acyltransferase activity, transferring groups other than amino-acyl groups"/>
    <property type="evidence" value="ECO:0007669"/>
    <property type="project" value="InterPro"/>
</dbReference>
<dbReference type="Proteomes" id="UP000290407">
    <property type="component" value="Unassembled WGS sequence"/>
</dbReference>
<comment type="caution">
    <text evidence="2">The sequence shown here is derived from an EMBL/GenBank/DDBJ whole genome shotgun (WGS) entry which is preliminary data.</text>
</comment>
<gene>
    <name evidence="2" type="ORF">EQG79_02630</name>
</gene>
<dbReference type="InterPro" id="IPR000182">
    <property type="entry name" value="GNAT_dom"/>
</dbReference>
<sequence length="201" mass="22835">MCFYAAYQRQNVPSQKDSKARKTTIQTGPTTRFTAMISLQPFSRDSIPFAIALENHPENRRFVGQWAHAQYDNAVADPDYGCFIVLTEGTPIGHCILSGLKSPDKAILLKRLVIQAKGQGYGRATLARLMELVFDGYKANRLWLDVRAFNIRAEALYQSMGFCHEGTLRQGTHVDEAYYDLKLYGLLREEYEQQQRLPAGH</sequence>
<feature type="domain" description="N-acetyltransferase" evidence="1">
    <location>
        <begin position="37"/>
        <end position="185"/>
    </location>
</feature>
<dbReference type="SUPFAM" id="SSF55729">
    <property type="entry name" value="Acyl-CoA N-acyltransferases (Nat)"/>
    <property type="match status" value="1"/>
</dbReference>
<dbReference type="PROSITE" id="PS51186">
    <property type="entry name" value="GNAT"/>
    <property type="match status" value="1"/>
</dbReference>
<evidence type="ECO:0000313" key="2">
    <source>
        <dbReference type="EMBL" id="RYC71061.1"/>
    </source>
</evidence>
<name>A0A4Q2UT29_9BACT</name>
<evidence type="ECO:0000313" key="3">
    <source>
        <dbReference type="Proteomes" id="UP000290407"/>
    </source>
</evidence>
<dbReference type="EMBL" id="SBLB01000001">
    <property type="protein sequence ID" value="RYC71061.1"/>
    <property type="molecule type" value="Genomic_DNA"/>
</dbReference>
<organism evidence="2 3">
    <name type="scientific">Spirosoma sordidisoli</name>
    <dbReference type="NCBI Taxonomy" id="2502893"/>
    <lineage>
        <taxon>Bacteria</taxon>
        <taxon>Pseudomonadati</taxon>
        <taxon>Bacteroidota</taxon>
        <taxon>Cytophagia</taxon>
        <taxon>Cytophagales</taxon>
        <taxon>Cytophagaceae</taxon>
        <taxon>Spirosoma</taxon>
    </lineage>
</organism>
<proteinExistence type="predicted"/>
<evidence type="ECO:0000259" key="1">
    <source>
        <dbReference type="PROSITE" id="PS51186"/>
    </source>
</evidence>
<dbReference type="Pfam" id="PF00583">
    <property type="entry name" value="Acetyltransf_1"/>
    <property type="match status" value="1"/>
</dbReference>
<dbReference type="CDD" id="cd04301">
    <property type="entry name" value="NAT_SF"/>
    <property type="match status" value="1"/>
</dbReference>
<dbReference type="RefSeq" id="WP_129599739.1">
    <property type="nucleotide sequence ID" value="NZ_SBLB01000001.1"/>
</dbReference>
<dbReference type="PANTHER" id="PTHR43415:SF3">
    <property type="entry name" value="GNAT-FAMILY ACETYLTRANSFERASE"/>
    <property type="match status" value="1"/>
</dbReference>
<protein>
    <submittedName>
        <fullName evidence="2">N-acetyltransferase</fullName>
    </submittedName>
</protein>
<dbReference type="AlphaFoldDB" id="A0A4Q2UT29"/>